<evidence type="ECO:0000313" key="2">
    <source>
        <dbReference type="EnsemblMetazoa" id="ADAC004603-PA"/>
    </source>
</evidence>
<dbReference type="HOGENOM" id="CLU_2673118_0_0_1"/>
<gene>
    <name evidence="1" type="ORF">AND_004603</name>
</gene>
<dbReference type="EMBL" id="ADMH02001206">
    <property type="protein sequence ID" value="ETN63681.1"/>
    <property type="molecule type" value="Genomic_DNA"/>
</dbReference>
<name>W5JHT7_ANODA</name>
<proteinExistence type="predicted"/>
<dbReference type="EnsemblMetazoa" id="ADAC004603-RA">
    <property type="protein sequence ID" value="ADAC004603-PA"/>
    <property type="gene ID" value="ADAC004603"/>
</dbReference>
<dbReference type="Proteomes" id="UP000000673">
    <property type="component" value="Unassembled WGS sequence"/>
</dbReference>
<keyword evidence="3" id="KW-1185">Reference proteome</keyword>
<reference evidence="1" key="3">
    <citation type="journal article" date="2013" name="Nucleic Acids Res.">
        <title>The genome of Anopheles darlingi, the main neotropical malaria vector.</title>
        <authorList>
            <person name="Marinotti O."/>
            <person name="Cerqueira G.C."/>
            <person name="de Almeida L.G."/>
            <person name="Ferro M.I."/>
            <person name="Loreto E.L."/>
            <person name="Zaha A."/>
            <person name="Teixeira S.M."/>
            <person name="Wespiser A.R."/>
            <person name="Almeida E Silva A."/>
            <person name="Schlindwein A.D."/>
            <person name="Pacheco A.C."/>
            <person name="Silva A.L."/>
            <person name="Graveley B.R."/>
            <person name="Walenz B.P."/>
            <person name="Lima Bde A."/>
            <person name="Ribeiro C.A."/>
            <person name="Nunes-Silva C.G."/>
            <person name="de Carvalho C.R."/>
            <person name="Soares C.M."/>
            <person name="de Menezes C.B."/>
            <person name="Matiolli C."/>
            <person name="Caffrey D."/>
            <person name="Araujo D.A."/>
            <person name="de Oliveira D.M."/>
            <person name="Golenbock D."/>
            <person name="Grisard E.C."/>
            <person name="Fantinatti-Garboggini F."/>
            <person name="de Carvalho F.M."/>
            <person name="Barcellos F.G."/>
            <person name="Prosdocimi F."/>
            <person name="May G."/>
            <person name="Azevedo Junior G.M."/>
            <person name="Guimaraes G.M."/>
            <person name="Goldman G.H."/>
            <person name="Padilha I.Q."/>
            <person name="Batista Jda S."/>
            <person name="Ferro J.A."/>
            <person name="Ribeiro J.M."/>
            <person name="Fietto J.L."/>
            <person name="Dabbas K.M."/>
            <person name="Cerdeira L."/>
            <person name="Agnez-Lima L.F."/>
            <person name="Brocchi M."/>
            <person name="de Carvalho M.O."/>
            <person name="Teixeira Mde M."/>
            <person name="Diniz Maia Mde M."/>
            <person name="Goldman M.H."/>
            <person name="Cruz Schneider M.P."/>
            <person name="Felipe M.S."/>
            <person name="Hungria M."/>
            <person name="Nicolas M.F."/>
            <person name="Pereira M."/>
            <person name="Montes M.A."/>
            <person name="Cantao M.E."/>
            <person name="Vincentz M."/>
            <person name="Rafael M.S."/>
            <person name="Silverman N."/>
            <person name="Stoco P.H."/>
            <person name="Souza R.C."/>
            <person name="Vicentini R."/>
            <person name="Gazzinelli R.T."/>
            <person name="Neves Rde O."/>
            <person name="Silva R."/>
            <person name="Astolfi-Filho S."/>
            <person name="Maciel T.E."/>
            <person name="Urmenyi T.P."/>
            <person name="Tadei W.P."/>
            <person name="Camargo E.P."/>
            <person name="de Vasconcelos A.T."/>
        </authorList>
    </citation>
    <scope>NUCLEOTIDE SEQUENCE</scope>
</reference>
<reference evidence="1 3" key="1">
    <citation type="journal article" date="2010" name="BMC Genomics">
        <title>Combination of measures distinguishes pre-miRNAs from other stem-loops in the genome of the newly sequenced Anopheles darlingi.</title>
        <authorList>
            <person name="Mendes N.D."/>
            <person name="Freitas A.T."/>
            <person name="Vasconcelos A.T."/>
            <person name="Sagot M.F."/>
        </authorList>
    </citation>
    <scope>NUCLEOTIDE SEQUENCE</scope>
</reference>
<reference evidence="2" key="4">
    <citation type="submission" date="2015-06" db="UniProtKB">
        <authorList>
            <consortium name="EnsemblMetazoa"/>
        </authorList>
    </citation>
    <scope>IDENTIFICATION</scope>
</reference>
<protein>
    <submittedName>
        <fullName evidence="1 2">Uncharacterized protein</fullName>
    </submittedName>
</protein>
<organism evidence="1">
    <name type="scientific">Anopheles darlingi</name>
    <name type="common">Mosquito</name>
    <dbReference type="NCBI Taxonomy" id="43151"/>
    <lineage>
        <taxon>Eukaryota</taxon>
        <taxon>Metazoa</taxon>
        <taxon>Ecdysozoa</taxon>
        <taxon>Arthropoda</taxon>
        <taxon>Hexapoda</taxon>
        <taxon>Insecta</taxon>
        <taxon>Pterygota</taxon>
        <taxon>Neoptera</taxon>
        <taxon>Endopterygota</taxon>
        <taxon>Diptera</taxon>
        <taxon>Nematocera</taxon>
        <taxon>Culicoidea</taxon>
        <taxon>Culicidae</taxon>
        <taxon>Anophelinae</taxon>
        <taxon>Anopheles</taxon>
    </lineage>
</organism>
<evidence type="ECO:0000313" key="1">
    <source>
        <dbReference type="EMBL" id="ETN63681.1"/>
    </source>
</evidence>
<dbReference type="AlphaFoldDB" id="W5JHT7"/>
<reference evidence="1" key="2">
    <citation type="submission" date="2010-05" db="EMBL/GenBank/DDBJ databases">
        <authorList>
            <person name="Almeida L.G."/>
            <person name="Nicolas M.F."/>
            <person name="Souza R.C."/>
            <person name="Vasconcelos A.T.R."/>
        </authorList>
    </citation>
    <scope>NUCLEOTIDE SEQUENCE</scope>
</reference>
<dbReference type="VEuPathDB" id="VectorBase:ADAC004603"/>
<sequence length="75" mass="7971">MTCPSATIMLIINTISIRAACSRSLLPSADEMADYARACRNHALSPTVYLAVISGPQASKTRPGATAWYGVEAEK</sequence>
<evidence type="ECO:0000313" key="3">
    <source>
        <dbReference type="Proteomes" id="UP000000673"/>
    </source>
</evidence>
<accession>W5JHT7</accession>